<evidence type="ECO:0000313" key="13">
    <source>
        <dbReference type="Proteomes" id="UP001168552"/>
    </source>
</evidence>
<dbReference type="InterPro" id="IPR056147">
    <property type="entry name" value="NQRA_N"/>
</dbReference>
<evidence type="ECO:0000256" key="1">
    <source>
        <dbReference type="ARBA" id="ARBA00022448"/>
    </source>
</evidence>
<dbReference type="InterPro" id="IPR056148">
    <property type="entry name" value="NQRA_2nd"/>
</dbReference>
<dbReference type="NCBIfam" id="NF003761">
    <property type="entry name" value="PRK05352.1-4"/>
    <property type="match status" value="1"/>
</dbReference>
<dbReference type="EC" id="7.2.1.1" evidence="8"/>
<keyword evidence="5 8" id="KW-0406">Ion transport</keyword>
<evidence type="ECO:0000259" key="9">
    <source>
        <dbReference type="Pfam" id="PF05896"/>
    </source>
</evidence>
<dbReference type="PANTHER" id="PTHR37839">
    <property type="entry name" value="NA(+)-TRANSLOCATING NADH-QUINONE REDUCTASE SUBUNIT A"/>
    <property type="match status" value="1"/>
</dbReference>
<dbReference type="InterPro" id="IPR022615">
    <property type="entry name" value="NqrA_C_domain"/>
</dbReference>
<comment type="function">
    <text evidence="8">NQR complex catalyzes the reduction of ubiquinone-1 to ubiquinol by two successive reactions, coupled with the transport of Na(+) ions from the cytoplasm to the periplasm. NqrA to NqrE are probably involved in the second step, the conversion of ubisemiquinone to ubiquinol.</text>
</comment>
<proteinExistence type="inferred from homology"/>
<gene>
    <name evidence="8" type="primary">nqrA</name>
    <name evidence="12" type="ORF">QWY31_13590</name>
</gene>
<dbReference type="RefSeq" id="WP_320005074.1">
    <property type="nucleotide sequence ID" value="NZ_JAUHJS010000007.1"/>
</dbReference>
<evidence type="ECO:0000256" key="4">
    <source>
        <dbReference type="ARBA" id="ARBA00023053"/>
    </source>
</evidence>
<keyword evidence="3 8" id="KW-0520">NAD</keyword>
<comment type="catalytic activity">
    <reaction evidence="8">
        <text>a ubiquinone + n Na(+)(in) + NADH + H(+) = a ubiquinol + n Na(+)(out) + NAD(+)</text>
        <dbReference type="Rhea" id="RHEA:47748"/>
        <dbReference type="Rhea" id="RHEA-COMP:9565"/>
        <dbReference type="Rhea" id="RHEA-COMP:9566"/>
        <dbReference type="ChEBI" id="CHEBI:15378"/>
        <dbReference type="ChEBI" id="CHEBI:16389"/>
        <dbReference type="ChEBI" id="CHEBI:17976"/>
        <dbReference type="ChEBI" id="CHEBI:29101"/>
        <dbReference type="ChEBI" id="CHEBI:57540"/>
        <dbReference type="ChEBI" id="CHEBI:57945"/>
        <dbReference type="EC" id="7.2.1.1"/>
    </reaction>
</comment>
<keyword evidence="4 8" id="KW-0915">Sodium</keyword>
<name>A0ABT8F9A1_9BACT</name>
<reference evidence="12" key="1">
    <citation type="submission" date="2023-06" db="EMBL/GenBank/DDBJ databases">
        <title>Cytophagales bacterium Strain LB-30, isolated from soil.</title>
        <authorList>
            <person name="Liu B."/>
        </authorList>
    </citation>
    <scope>NUCLEOTIDE SEQUENCE</scope>
    <source>
        <strain evidence="12">LB-30</strain>
    </source>
</reference>
<accession>A0ABT8F9A1</accession>
<feature type="domain" description="Na(+)-translocating NADH-quinone reductase subunit A C-terminal" evidence="10">
    <location>
        <begin position="269"/>
        <end position="317"/>
    </location>
</feature>
<comment type="subunit">
    <text evidence="8">Composed of six subunits; NqrA, NqrB, NqrC, NqrD, NqrE and NqrF.</text>
</comment>
<evidence type="ECO:0000256" key="2">
    <source>
        <dbReference type="ARBA" id="ARBA00022967"/>
    </source>
</evidence>
<keyword evidence="1 8" id="KW-0813">Transport</keyword>
<sequence length="455" mass="50605">MSKFIKLKKGFNINLAGKAETKIVDNIHPDTFALKPADFFGIERPKLLVNEGDTVKAGSPLLLDKKREQVLFTAPVSGEITHIVRGEKRKLLEIRIKADKEVKHEEFKKYSTSEIQSLSKDEAAAQLYKSGAWVNLVERPYGVVANPEVTPKSIFISAFDTSPLAADYNFVFKGQEQYFQAGISILKKFTSGTIHLNINADAEVAPIFAHAKEVQVNKFSGPHPAGNVGVQIHHIDPIGKGDTVWTIKPFGVIQIGKLFLEGILDASKVIALAGSEVSQPQYYKTYVGACINKFVEGNVKQDHVRFVSGNPLTGEKIAKDGHVRYFDDVITVLPEGDHYQMFGWILPTANKLSFHKSFGLFSWLNGSKKEYVLDTNMQGEDRAFVQTGVFEQVTPMDILPVHLLKAIMAEDYDNMEALGILEVVEEDLALCEFVDVSKHPVQEILREGITLMQNS</sequence>
<dbReference type="NCBIfam" id="TIGR01936">
    <property type="entry name" value="nqrA"/>
    <property type="match status" value="1"/>
</dbReference>
<evidence type="ECO:0000256" key="5">
    <source>
        <dbReference type="ARBA" id="ARBA00023065"/>
    </source>
</evidence>
<comment type="similarity">
    <text evidence="8">Belongs to the NqrA family.</text>
</comment>
<feature type="domain" description="NqrA N-terminal barrel-sandwich hybrid" evidence="9">
    <location>
        <begin position="5"/>
        <end position="99"/>
    </location>
</feature>
<evidence type="ECO:0000256" key="6">
    <source>
        <dbReference type="ARBA" id="ARBA00023075"/>
    </source>
</evidence>
<dbReference type="PANTHER" id="PTHR37839:SF1">
    <property type="entry name" value="NA(+)-TRANSLOCATING NADH-QUINONE REDUCTASE SUBUNIT A"/>
    <property type="match status" value="1"/>
</dbReference>
<evidence type="ECO:0000259" key="11">
    <source>
        <dbReference type="Pfam" id="PF24836"/>
    </source>
</evidence>
<organism evidence="12 13">
    <name type="scientific">Shiella aurantiaca</name>
    <dbReference type="NCBI Taxonomy" id="3058365"/>
    <lineage>
        <taxon>Bacteria</taxon>
        <taxon>Pseudomonadati</taxon>
        <taxon>Bacteroidota</taxon>
        <taxon>Cytophagia</taxon>
        <taxon>Cytophagales</taxon>
        <taxon>Shiellaceae</taxon>
        <taxon>Shiella</taxon>
    </lineage>
</organism>
<dbReference type="Pfam" id="PF24836">
    <property type="entry name" value="NQRA_2nd"/>
    <property type="match status" value="1"/>
</dbReference>
<dbReference type="HAMAP" id="MF_00425">
    <property type="entry name" value="NqrA"/>
    <property type="match status" value="1"/>
</dbReference>
<dbReference type="Pfam" id="PF11973">
    <property type="entry name" value="NQRA_SLBB"/>
    <property type="match status" value="1"/>
</dbReference>
<evidence type="ECO:0000256" key="8">
    <source>
        <dbReference type="HAMAP-Rule" id="MF_00425"/>
    </source>
</evidence>
<comment type="caution">
    <text evidence="12">The sequence shown here is derived from an EMBL/GenBank/DDBJ whole genome shotgun (WGS) entry which is preliminary data.</text>
</comment>
<keyword evidence="7 8" id="KW-0739">Sodium transport</keyword>
<evidence type="ECO:0000256" key="7">
    <source>
        <dbReference type="ARBA" id="ARBA00023201"/>
    </source>
</evidence>
<protein>
    <recommendedName>
        <fullName evidence="8">Na(+)-translocating NADH-quinone reductase subunit A</fullName>
        <shortName evidence="8">Na(+)-NQR subunit A</shortName>
        <shortName evidence="8">Na(+)-translocating NQR subunit A</shortName>
        <ecNumber evidence="8">7.2.1.1</ecNumber>
    </recommendedName>
    <alternativeName>
        <fullName evidence="8">NQR complex subunit A</fullName>
    </alternativeName>
    <alternativeName>
        <fullName evidence="8">NQR-1 subunit A</fullName>
    </alternativeName>
</protein>
<dbReference type="InterPro" id="IPR008703">
    <property type="entry name" value="NqrA"/>
</dbReference>
<dbReference type="Proteomes" id="UP001168552">
    <property type="component" value="Unassembled WGS sequence"/>
</dbReference>
<keyword evidence="13" id="KW-1185">Reference proteome</keyword>
<dbReference type="Pfam" id="PF05896">
    <property type="entry name" value="NQRA_N"/>
    <property type="match status" value="1"/>
</dbReference>
<keyword evidence="6 8" id="KW-0830">Ubiquinone</keyword>
<keyword evidence="2 8" id="KW-1278">Translocase</keyword>
<evidence type="ECO:0000256" key="3">
    <source>
        <dbReference type="ARBA" id="ARBA00023027"/>
    </source>
</evidence>
<feature type="domain" description="NqrA second alpha/beta" evidence="11">
    <location>
        <begin position="119"/>
        <end position="263"/>
    </location>
</feature>
<evidence type="ECO:0000259" key="10">
    <source>
        <dbReference type="Pfam" id="PF11973"/>
    </source>
</evidence>
<dbReference type="EMBL" id="JAUHJS010000007">
    <property type="protein sequence ID" value="MDN4166536.1"/>
    <property type="molecule type" value="Genomic_DNA"/>
</dbReference>
<evidence type="ECO:0000313" key="12">
    <source>
        <dbReference type="EMBL" id="MDN4166536.1"/>
    </source>
</evidence>